<name>A0ABS8C309_9ALTE</name>
<organism evidence="4 5">
    <name type="scientific">Alishewanella maricola</name>
    <dbReference type="NCBI Taxonomy" id="2795740"/>
    <lineage>
        <taxon>Bacteria</taxon>
        <taxon>Pseudomonadati</taxon>
        <taxon>Pseudomonadota</taxon>
        <taxon>Gammaproteobacteria</taxon>
        <taxon>Alteromonadales</taxon>
        <taxon>Alteromonadaceae</taxon>
        <taxon>Alishewanella</taxon>
    </lineage>
</organism>
<keyword evidence="5" id="KW-1185">Reference proteome</keyword>
<dbReference type="InterPro" id="IPR011765">
    <property type="entry name" value="Pept_M16_N"/>
</dbReference>
<protein>
    <submittedName>
        <fullName evidence="4">Insulinase family protein</fullName>
    </submittedName>
</protein>
<evidence type="ECO:0000313" key="4">
    <source>
        <dbReference type="EMBL" id="MCB5226684.1"/>
    </source>
</evidence>
<feature type="domain" description="Peptidase M16 C-terminal" evidence="3">
    <location>
        <begin position="215"/>
        <end position="390"/>
    </location>
</feature>
<proteinExistence type="predicted"/>
<dbReference type="PROSITE" id="PS51257">
    <property type="entry name" value="PROKAR_LIPOPROTEIN"/>
    <property type="match status" value="1"/>
</dbReference>
<dbReference type="PANTHER" id="PTHR11851:SF224">
    <property type="entry name" value="PROCESSING PROTEASE"/>
    <property type="match status" value="1"/>
</dbReference>
<dbReference type="PANTHER" id="PTHR11851">
    <property type="entry name" value="METALLOPROTEASE"/>
    <property type="match status" value="1"/>
</dbReference>
<evidence type="ECO:0000313" key="5">
    <source>
        <dbReference type="Proteomes" id="UP000633814"/>
    </source>
</evidence>
<feature type="chain" id="PRO_5046740268" evidence="1">
    <location>
        <begin position="31"/>
        <end position="486"/>
    </location>
</feature>
<gene>
    <name evidence="4" type="ORF">JAO78_007615</name>
</gene>
<reference evidence="4 5" key="1">
    <citation type="submission" date="2021-10" db="EMBL/GenBank/DDBJ databases">
        <title>Alishewanella koreense sp. nov. isolated from seawater of southwestern coast in South Korea and the proposal for the reclassification of Rheinheimera perlucida and Rheinheimera tuosuensis as Arsukibacterium perlucida and Arsukibacterium tuosuensis.</title>
        <authorList>
            <person name="Kim K.H."/>
            <person name="Ruan W."/>
            <person name="Kim K.R."/>
            <person name="Baek J.H."/>
            <person name="Jeon C.O."/>
        </authorList>
    </citation>
    <scope>NUCLEOTIDE SEQUENCE [LARGE SCALE GENOMIC DNA]</scope>
    <source>
        <strain evidence="4 5">16-MA</strain>
    </source>
</reference>
<dbReference type="InterPro" id="IPR050361">
    <property type="entry name" value="MPP/UQCRC_Complex"/>
</dbReference>
<feature type="domain" description="Peptidase M16 N-terminal" evidence="2">
    <location>
        <begin position="73"/>
        <end position="203"/>
    </location>
</feature>
<dbReference type="RefSeq" id="WP_226750781.1">
    <property type="nucleotide sequence ID" value="NZ_JAEINI020000004.1"/>
</dbReference>
<dbReference type="SUPFAM" id="SSF63411">
    <property type="entry name" value="LuxS/MPP-like metallohydrolase"/>
    <property type="match status" value="2"/>
</dbReference>
<dbReference type="InterPro" id="IPR007863">
    <property type="entry name" value="Peptidase_M16_C"/>
</dbReference>
<dbReference type="Gene3D" id="3.30.830.10">
    <property type="entry name" value="Metalloenzyme, LuxS/M16 peptidase-like"/>
    <property type="match status" value="2"/>
</dbReference>
<sequence>MKHLIKNKLAVCLVLATSLALSGCSLTAPAVTAPASNASDNAPSVSAFKLPDYQQVVLPNGLTLYLMPQHEVPLVSVQAVISAGAILDQRGGEAFLTAQSLLLGAGDKNKQQLEQATDFIGASLNSVAGKEASYLSMDFMQKDTDSMLDILAAVLRQPTFDAAEFSKLHARLVAQQQQAKESPRNVIGSYFDALLYGNHPYAKARSGSERSLASLDLRAVTEFYQRYYQPDNIAIVVTGDFQVSELKAQLTARFADWQGQSAVKPALAEVSKPSQARVLLVDKADATETTLMFGGVGVSQNNPDFVGLEVINTILGGRFTSWLNDELRVNSGLTYGARSGFSALSRGGAFQISTFTRSETSQQTIELALKTYSKLWQQGIDQATLDSAKAYVKGQFPPDYETNSQLANLLGSMHLYQLDKGYINDFEQKVDSLTLADTQRLIQQYFPQQQLQFVLVGKADELVSFAQTLGEVTRVSIQADGFAASR</sequence>
<comment type="caution">
    <text evidence="4">The sequence shown here is derived from an EMBL/GenBank/DDBJ whole genome shotgun (WGS) entry which is preliminary data.</text>
</comment>
<keyword evidence="1" id="KW-0732">Signal</keyword>
<dbReference type="EMBL" id="JAEINI020000004">
    <property type="protein sequence ID" value="MCB5226684.1"/>
    <property type="molecule type" value="Genomic_DNA"/>
</dbReference>
<evidence type="ECO:0000259" key="3">
    <source>
        <dbReference type="Pfam" id="PF05193"/>
    </source>
</evidence>
<dbReference type="Proteomes" id="UP000633814">
    <property type="component" value="Unassembled WGS sequence"/>
</dbReference>
<feature type="signal peptide" evidence="1">
    <location>
        <begin position="1"/>
        <end position="30"/>
    </location>
</feature>
<accession>A0ABS8C309</accession>
<evidence type="ECO:0000259" key="2">
    <source>
        <dbReference type="Pfam" id="PF00675"/>
    </source>
</evidence>
<evidence type="ECO:0000256" key="1">
    <source>
        <dbReference type="SAM" id="SignalP"/>
    </source>
</evidence>
<dbReference type="Pfam" id="PF05193">
    <property type="entry name" value="Peptidase_M16_C"/>
    <property type="match status" value="1"/>
</dbReference>
<dbReference type="InterPro" id="IPR011249">
    <property type="entry name" value="Metalloenz_LuxS/M16"/>
</dbReference>
<dbReference type="Pfam" id="PF00675">
    <property type="entry name" value="Peptidase_M16"/>
    <property type="match status" value="1"/>
</dbReference>